<gene>
    <name evidence="2" type="ORF">K493DRAFT_343311</name>
</gene>
<dbReference type="InParanoid" id="A0A1Y1VUW0"/>
<keyword evidence="3" id="KW-1185">Reference proteome</keyword>
<keyword evidence="1" id="KW-0812">Transmembrane</keyword>
<evidence type="ECO:0000313" key="2">
    <source>
        <dbReference type="EMBL" id="ORX64806.1"/>
    </source>
</evidence>
<protein>
    <submittedName>
        <fullName evidence="2">Uncharacterized protein</fullName>
    </submittedName>
</protein>
<feature type="transmembrane region" description="Helical" evidence="1">
    <location>
        <begin position="446"/>
        <end position="465"/>
    </location>
</feature>
<feature type="transmembrane region" description="Helical" evidence="1">
    <location>
        <begin position="58"/>
        <end position="79"/>
    </location>
</feature>
<dbReference type="Proteomes" id="UP000193498">
    <property type="component" value="Unassembled WGS sequence"/>
</dbReference>
<evidence type="ECO:0000256" key="1">
    <source>
        <dbReference type="SAM" id="Phobius"/>
    </source>
</evidence>
<dbReference type="AlphaFoldDB" id="A0A1Y1VUW0"/>
<evidence type="ECO:0000313" key="3">
    <source>
        <dbReference type="Proteomes" id="UP000193498"/>
    </source>
</evidence>
<accession>A0A1Y1VUW0</accession>
<dbReference type="EMBL" id="MCFE01001176">
    <property type="protein sequence ID" value="ORX64806.1"/>
    <property type="molecule type" value="Genomic_DNA"/>
</dbReference>
<sequence length="532" mass="58062">MLSLENILFVFLITQLATLLASMATVYTGSLAVQELLLLPPLAFVRHSVPLFARRRRAWGIIGITIVLLAFAASFASILSPFLTDALSVVEAHSAAEYRAIPSYDGVKQIFSGELVTRDGNLYVLRSACDYSACPLRETSTLLLPKLDVLSYTAPKAHSAHKAAAYIDNSTALNAILNARVAPGYPGSYLMGYRTKGERLDLKPLSNENLYLQPVSLNQSESYAVWHHANPWLDKSSNPMNKAETTLQLHEIIGSGLHFSALAVVTSATEQTVLSKNLTGGWKDDWPCTNFTGMSADLDADILENVYNADYNYGWPITNRGGMMTMRYGVPTKPQRLREVECTTTIESWVESSGPLPHDILPRVNRHIRAVTWLYAGLTDGPKGDRRMIISSLKIATKALADQRDVFAAAADTHSAVEAEATFAADSIGGTAVYEVVTETKHVPTVTIIIVAAAALFLLLVNMLLSKRYVSLGLANFVLFTSRLQGKESCTKPLEGVEDLSEEIIGNHISLYVPDGALARPSLIKADTVHHE</sequence>
<organism evidence="2 3">
    <name type="scientific">Basidiobolus meristosporus CBS 931.73</name>
    <dbReference type="NCBI Taxonomy" id="1314790"/>
    <lineage>
        <taxon>Eukaryota</taxon>
        <taxon>Fungi</taxon>
        <taxon>Fungi incertae sedis</taxon>
        <taxon>Zoopagomycota</taxon>
        <taxon>Entomophthoromycotina</taxon>
        <taxon>Basidiobolomycetes</taxon>
        <taxon>Basidiobolales</taxon>
        <taxon>Basidiobolaceae</taxon>
        <taxon>Basidiobolus</taxon>
    </lineage>
</organism>
<reference evidence="2 3" key="1">
    <citation type="submission" date="2016-07" db="EMBL/GenBank/DDBJ databases">
        <title>Pervasive Adenine N6-methylation of Active Genes in Fungi.</title>
        <authorList>
            <consortium name="DOE Joint Genome Institute"/>
            <person name="Mondo S.J."/>
            <person name="Dannebaum R.O."/>
            <person name="Kuo R.C."/>
            <person name="Labutti K."/>
            <person name="Haridas S."/>
            <person name="Kuo A."/>
            <person name="Salamov A."/>
            <person name="Ahrendt S.R."/>
            <person name="Lipzen A."/>
            <person name="Sullivan W."/>
            <person name="Andreopoulos W.B."/>
            <person name="Clum A."/>
            <person name="Lindquist E."/>
            <person name="Daum C."/>
            <person name="Ramamoorthy G.K."/>
            <person name="Gryganskyi A."/>
            <person name="Culley D."/>
            <person name="Magnuson J.K."/>
            <person name="James T.Y."/>
            <person name="O'Malley M.A."/>
            <person name="Stajich J.E."/>
            <person name="Spatafora J.W."/>
            <person name="Visel A."/>
            <person name="Grigoriev I.V."/>
        </authorList>
    </citation>
    <scope>NUCLEOTIDE SEQUENCE [LARGE SCALE GENOMIC DNA]</scope>
    <source>
        <strain evidence="2 3">CBS 931.73</strain>
    </source>
</reference>
<keyword evidence="1" id="KW-1133">Transmembrane helix</keyword>
<name>A0A1Y1VUW0_9FUNG</name>
<comment type="caution">
    <text evidence="2">The sequence shown here is derived from an EMBL/GenBank/DDBJ whole genome shotgun (WGS) entry which is preliminary data.</text>
</comment>
<proteinExistence type="predicted"/>
<keyword evidence="1" id="KW-0472">Membrane</keyword>
<feature type="transmembrane region" description="Helical" evidence="1">
    <location>
        <begin position="6"/>
        <end position="37"/>
    </location>
</feature>